<name>A0A547EGX5_MANHA</name>
<comment type="caution">
    <text evidence="8">The sequence shown here is derived from an EMBL/GenBank/DDBJ whole genome shotgun (WGS) entry which is preliminary data.</text>
</comment>
<evidence type="ECO:0000256" key="5">
    <source>
        <dbReference type="ARBA" id="ARBA00047942"/>
    </source>
</evidence>
<dbReference type="GO" id="GO:0003676">
    <property type="term" value="F:nucleic acid binding"/>
    <property type="evidence" value="ECO:0007669"/>
    <property type="project" value="InterPro"/>
</dbReference>
<dbReference type="KEGG" id="mhay:VK67_12730"/>
<dbReference type="Pfam" id="PF07669">
    <property type="entry name" value="Eco57I"/>
    <property type="match status" value="1"/>
</dbReference>
<dbReference type="Gene3D" id="3.40.50.150">
    <property type="entry name" value="Vaccinia Virus protein VP39"/>
    <property type="match status" value="1"/>
</dbReference>
<dbReference type="InterPro" id="IPR029063">
    <property type="entry name" value="SAM-dependent_MTases_sf"/>
</dbReference>
<dbReference type="PANTHER" id="PTHR33841">
    <property type="entry name" value="DNA METHYLTRANSFERASE YEEA-RELATED"/>
    <property type="match status" value="1"/>
</dbReference>
<reference evidence="9 10" key="1">
    <citation type="journal article" date="2019" name="Vet. Microbiol.">
        <title>Genetic characterization of susceptible and multi-drug resistant Mannheimia haemolytica isolated from high-risk stocker calves prior to and after antimicrobial metaphylaxis.</title>
        <authorList>
            <person name="Snyder E.R."/>
            <person name="Alvarez-Narvaez S."/>
            <person name="Credille B.C."/>
        </authorList>
    </citation>
    <scope>NUCLEOTIDE SEQUENCE [LARGE SCALE GENOMIC DNA]</scope>
    <source>
        <strain evidence="8 9">UGA-R5-128-1</strain>
        <strain evidence="7 10">UGA-R7-163-1</strain>
    </source>
</reference>
<evidence type="ECO:0000313" key="7">
    <source>
        <dbReference type="EMBL" id="TRB37651.1"/>
    </source>
</evidence>
<keyword evidence="4" id="KW-0949">S-adenosyl-L-methionine</keyword>
<evidence type="ECO:0000256" key="1">
    <source>
        <dbReference type="ARBA" id="ARBA00011900"/>
    </source>
</evidence>
<dbReference type="GeneID" id="67370201"/>
<protein>
    <recommendedName>
        <fullName evidence="1">site-specific DNA-methyltransferase (adenine-specific)</fullName>
        <ecNumber evidence="1">2.1.1.72</ecNumber>
    </recommendedName>
</protein>
<evidence type="ECO:0000259" key="6">
    <source>
        <dbReference type="Pfam" id="PF07669"/>
    </source>
</evidence>
<dbReference type="REBASE" id="218766">
    <property type="entry name" value="Mha193ORF12830P"/>
</dbReference>
<dbReference type="EMBL" id="VAJB01000012">
    <property type="protein sequence ID" value="TRB74591.1"/>
    <property type="molecule type" value="Genomic_DNA"/>
</dbReference>
<dbReference type="InterPro" id="IPR050953">
    <property type="entry name" value="N4_N6_ade-DNA_methylase"/>
</dbReference>
<keyword evidence="2 8" id="KW-0489">Methyltransferase</keyword>
<evidence type="ECO:0000256" key="2">
    <source>
        <dbReference type="ARBA" id="ARBA00022603"/>
    </source>
</evidence>
<proteinExistence type="predicted"/>
<dbReference type="PROSITE" id="PS00092">
    <property type="entry name" value="N6_MTASE"/>
    <property type="match status" value="1"/>
</dbReference>
<dbReference type="EMBL" id="VAJI01000011">
    <property type="protein sequence ID" value="TRB37651.1"/>
    <property type="molecule type" value="Genomic_DNA"/>
</dbReference>
<dbReference type="GO" id="GO:0032259">
    <property type="term" value="P:methylation"/>
    <property type="evidence" value="ECO:0007669"/>
    <property type="project" value="UniProtKB-KW"/>
</dbReference>
<dbReference type="GO" id="GO:0009007">
    <property type="term" value="F:site-specific DNA-methyltransferase (adenine-specific) activity"/>
    <property type="evidence" value="ECO:0007669"/>
    <property type="project" value="UniProtKB-EC"/>
</dbReference>
<dbReference type="PRINTS" id="PR00507">
    <property type="entry name" value="N12N6MTFRASE"/>
</dbReference>
<dbReference type="EC" id="2.1.1.72" evidence="1"/>
<sequence>MDLFESKKQLIELIKKYDSDKEIYSSSSYNESQLRTDFLDPFFGLLGWDITNSKNKLTSEREVIVEEPLKEKVSENVKKPDYTFRFNSQRKFFVEAKKPSVKIKTDPLPAHQVRRYGFTAKLSISVLSNFEYLAIYDCSEIVDVQQDALYARVRLYHYTEYVKFFDEIMNLLGRESVYSGHFDNEWREISQKIENSKQTVDELFFEQINKWRHVLGSELLKINPCISNNELNDAVQDYINSIIFLRVCEDRSIECYESLLDVTKLEKHKKFKTNLEKADKKYNSGLFKLQYIDQLINSTSSNLWSILKELYYPYNSYSFSVLPSDLLGRIYEQFLGDELVVNNNELILQPKDYNLNRDIISTPNFIIRRIIDYTVNEYCKGKNDSNIYQSKFADIACGSGAFLLEVYQRLQDILVDYYIQNDKNKLEETGVNQYKLRFEDKKNLLLNCVWGVDKDFNAVKACRFGLLLKLLENESDVTIANKISILPNLDQNILWGNSLIDLSDKLTEKEKLKVNPINLQEYKFNVIIGNPPYLATEYMSSLYPEEFKIYKSKYFVADKQFDKYYLFIERALNLLNDNGLLGYIIPSKFIKLSSANKLRRFIANKNNFLFKLISFGSNQLFKNKSTYTSIAIFKKSLDNNILLYNNIRDYKKWFDNSALDYGEDKWHVYNLPLPDDPWYFKNTQDTLVFSHLRKICSPLEKIIGGKSISNGIQTSANKEYIHTPIAMDNNYIYFSFYGEKFKIERELTRPYFETNRNQPLYTFRDVKANSFVIYPYVKKDKKIELINISILKEKYPYGFAFLTKVKSKLLQRNIWPPIMENDWYKYGRHQALENCDSAPKIIVGILSKGYKYSVDHEGVFISSGGTAGYSLINIPNDCLYSIYYIQAILSSKYSEWFVSLSGEVFEGGFIARGTKVQKQIPIPNINFNNPAERLTHDEISDLQKELNQLFSKIEISNERYGVMYRRMFDDKKKKLDDKIKELYNLNELDDIIPSIEDLYS</sequence>
<dbReference type="KEGG" id="mhaq:WC39_12725"/>
<evidence type="ECO:0000256" key="3">
    <source>
        <dbReference type="ARBA" id="ARBA00022679"/>
    </source>
</evidence>
<accession>A0A547EGX5</accession>
<dbReference type="Proteomes" id="UP000315164">
    <property type="component" value="Unassembled WGS sequence"/>
</dbReference>
<keyword evidence="10" id="KW-1185">Reference proteome</keyword>
<evidence type="ECO:0000313" key="9">
    <source>
        <dbReference type="Proteomes" id="UP000315164"/>
    </source>
</evidence>
<keyword evidence="3 8" id="KW-0808">Transferase</keyword>
<dbReference type="InterPro" id="IPR011639">
    <property type="entry name" value="MethylTrfase_TaqI-like_dom"/>
</dbReference>
<dbReference type="RefSeq" id="WP_006248685.1">
    <property type="nucleotide sequence ID" value="NZ_CP011098.1"/>
</dbReference>
<dbReference type="SUPFAM" id="SSF53335">
    <property type="entry name" value="S-adenosyl-L-methionine-dependent methyltransferases"/>
    <property type="match status" value="1"/>
</dbReference>
<evidence type="ECO:0000256" key="4">
    <source>
        <dbReference type="ARBA" id="ARBA00022691"/>
    </source>
</evidence>
<dbReference type="AlphaFoldDB" id="A0A547EGX5"/>
<dbReference type="PANTHER" id="PTHR33841:SF1">
    <property type="entry name" value="DNA METHYLTRANSFERASE A"/>
    <property type="match status" value="1"/>
</dbReference>
<gene>
    <name evidence="8" type="ORF">FEA53_07260</name>
    <name evidence="7" type="ORF">FEB89_06815</name>
</gene>
<dbReference type="InterPro" id="IPR002052">
    <property type="entry name" value="DNA_methylase_N6_adenine_CS"/>
</dbReference>
<organism evidence="8 9">
    <name type="scientific">Mannheimia haemolytica</name>
    <name type="common">Pasteurella haemolytica</name>
    <dbReference type="NCBI Taxonomy" id="75985"/>
    <lineage>
        <taxon>Bacteria</taxon>
        <taxon>Pseudomonadati</taxon>
        <taxon>Pseudomonadota</taxon>
        <taxon>Gammaproteobacteria</taxon>
        <taxon>Pasteurellales</taxon>
        <taxon>Pasteurellaceae</taxon>
        <taxon>Mannheimia</taxon>
    </lineage>
</organism>
<dbReference type="GO" id="GO:0006304">
    <property type="term" value="P:DNA modification"/>
    <property type="evidence" value="ECO:0007669"/>
    <property type="project" value="InterPro"/>
</dbReference>
<dbReference type="Proteomes" id="UP000318394">
    <property type="component" value="Unassembled WGS sequence"/>
</dbReference>
<feature type="domain" description="Type II methyltransferase M.TaqI-like" evidence="6">
    <location>
        <begin position="447"/>
        <end position="621"/>
    </location>
</feature>
<evidence type="ECO:0000313" key="10">
    <source>
        <dbReference type="Proteomes" id="UP000318394"/>
    </source>
</evidence>
<evidence type="ECO:0000313" key="8">
    <source>
        <dbReference type="EMBL" id="TRB74591.1"/>
    </source>
</evidence>
<comment type="catalytic activity">
    <reaction evidence="5">
        <text>a 2'-deoxyadenosine in DNA + S-adenosyl-L-methionine = an N(6)-methyl-2'-deoxyadenosine in DNA + S-adenosyl-L-homocysteine + H(+)</text>
        <dbReference type="Rhea" id="RHEA:15197"/>
        <dbReference type="Rhea" id="RHEA-COMP:12418"/>
        <dbReference type="Rhea" id="RHEA-COMP:12419"/>
        <dbReference type="ChEBI" id="CHEBI:15378"/>
        <dbReference type="ChEBI" id="CHEBI:57856"/>
        <dbReference type="ChEBI" id="CHEBI:59789"/>
        <dbReference type="ChEBI" id="CHEBI:90615"/>
        <dbReference type="ChEBI" id="CHEBI:90616"/>
        <dbReference type="EC" id="2.1.1.72"/>
    </reaction>
</comment>
<dbReference type="OrthoDB" id="9782445at2"/>